<sequence length="39" mass="4095">MDTINLNLNDGIFPLASFPILTGIDNGDIGATGGITRIY</sequence>
<accession>X1UEB3</accession>
<dbReference type="AlphaFoldDB" id="X1UEB3"/>
<protein>
    <submittedName>
        <fullName evidence="1">Uncharacterized protein</fullName>
    </submittedName>
</protein>
<dbReference type="EMBL" id="BARW01027499">
    <property type="protein sequence ID" value="GAJ15849.1"/>
    <property type="molecule type" value="Genomic_DNA"/>
</dbReference>
<name>X1UEB3_9ZZZZ</name>
<reference evidence="1" key="1">
    <citation type="journal article" date="2014" name="Front. Microbiol.">
        <title>High frequency of phylogenetically diverse reductive dehalogenase-homologous genes in deep subseafloor sedimentary metagenomes.</title>
        <authorList>
            <person name="Kawai M."/>
            <person name="Futagami T."/>
            <person name="Toyoda A."/>
            <person name="Takaki Y."/>
            <person name="Nishi S."/>
            <person name="Hori S."/>
            <person name="Arai W."/>
            <person name="Tsubouchi T."/>
            <person name="Morono Y."/>
            <person name="Uchiyama I."/>
            <person name="Ito T."/>
            <person name="Fujiyama A."/>
            <person name="Inagaki F."/>
            <person name="Takami H."/>
        </authorList>
    </citation>
    <scope>NUCLEOTIDE SEQUENCE</scope>
    <source>
        <strain evidence="1">Expedition CK06-06</strain>
    </source>
</reference>
<organism evidence="1">
    <name type="scientific">marine sediment metagenome</name>
    <dbReference type="NCBI Taxonomy" id="412755"/>
    <lineage>
        <taxon>unclassified sequences</taxon>
        <taxon>metagenomes</taxon>
        <taxon>ecological metagenomes</taxon>
    </lineage>
</organism>
<gene>
    <name evidence="1" type="ORF">S12H4_44603</name>
</gene>
<proteinExistence type="predicted"/>
<evidence type="ECO:0000313" key="1">
    <source>
        <dbReference type="EMBL" id="GAJ15849.1"/>
    </source>
</evidence>
<comment type="caution">
    <text evidence="1">The sequence shown here is derived from an EMBL/GenBank/DDBJ whole genome shotgun (WGS) entry which is preliminary data.</text>
</comment>